<dbReference type="InterPro" id="IPR038765">
    <property type="entry name" value="Papain-like_cys_pep_sf"/>
</dbReference>
<keyword evidence="3" id="KW-1185">Reference proteome</keyword>
<dbReference type="GO" id="GO:0005737">
    <property type="term" value="C:cytoplasm"/>
    <property type="evidence" value="ECO:0007669"/>
    <property type="project" value="TreeGrafter"/>
</dbReference>
<dbReference type="Proteomes" id="UP000184245">
    <property type="component" value="Unassembled WGS sequence"/>
</dbReference>
<dbReference type="InterPro" id="IPR052557">
    <property type="entry name" value="CAP/Cytokinesis_protein"/>
</dbReference>
<dbReference type="OrthoDB" id="9788327at2"/>
<organism evidence="2 3">
    <name type="scientific">Lactonifactor longoviformis DSM 17459</name>
    <dbReference type="NCBI Taxonomy" id="1122155"/>
    <lineage>
        <taxon>Bacteria</taxon>
        <taxon>Bacillati</taxon>
        <taxon>Bacillota</taxon>
        <taxon>Clostridia</taxon>
        <taxon>Eubacteriales</taxon>
        <taxon>Clostridiaceae</taxon>
        <taxon>Lactonifactor</taxon>
    </lineage>
</organism>
<dbReference type="EMBL" id="FQVI01000006">
    <property type="protein sequence ID" value="SHE80110.1"/>
    <property type="molecule type" value="Genomic_DNA"/>
</dbReference>
<gene>
    <name evidence="2" type="ORF">SAMN02745158_01598</name>
</gene>
<proteinExistence type="predicted"/>
<evidence type="ECO:0000313" key="3">
    <source>
        <dbReference type="Proteomes" id="UP000184245"/>
    </source>
</evidence>
<dbReference type="AlphaFoldDB" id="A0A1M4WG28"/>
<protein>
    <submittedName>
        <fullName evidence="2">Transglutaminase-like superfamily protein</fullName>
    </submittedName>
</protein>
<evidence type="ECO:0000259" key="1">
    <source>
        <dbReference type="Pfam" id="PF01841"/>
    </source>
</evidence>
<dbReference type="RefSeq" id="WP_072850649.1">
    <property type="nucleotide sequence ID" value="NZ_FQVI01000006.1"/>
</dbReference>
<dbReference type="PANTHER" id="PTHR46333">
    <property type="entry name" value="CYTOKINESIS PROTEIN 3"/>
    <property type="match status" value="1"/>
</dbReference>
<dbReference type="Pfam" id="PF01841">
    <property type="entry name" value="Transglut_core"/>
    <property type="match status" value="1"/>
</dbReference>
<dbReference type="PANTHER" id="PTHR46333:SF2">
    <property type="entry name" value="CYTOKINESIS PROTEIN 3"/>
    <property type="match status" value="1"/>
</dbReference>
<evidence type="ECO:0000313" key="2">
    <source>
        <dbReference type="EMBL" id="SHE80110.1"/>
    </source>
</evidence>
<feature type="domain" description="Transglutaminase-like" evidence="1">
    <location>
        <begin position="152"/>
        <end position="249"/>
    </location>
</feature>
<dbReference type="STRING" id="1122155.SAMN02745158_01598"/>
<accession>A0A1M4WG28</accession>
<name>A0A1M4WG28_9CLOT</name>
<reference evidence="2 3" key="1">
    <citation type="submission" date="2016-11" db="EMBL/GenBank/DDBJ databases">
        <authorList>
            <person name="Jaros S."/>
            <person name="Januszkiewicz K."/>
            <person name="Wedrychowicz H."/>
        </authorList>
    </citation>
    <scope>NUCLEOTIDE SEQUENCE [LARGE SCALE GENOMIC DNA]</scope>
    <source>
        <strain evidence="2 3">DSM 17459</strain>
    </source>
</reference>
<dbReference type="SUPFAM" id="SSF54001">
    <property type="entry name" value="Cysteine proteinases"/>
    <property type="match status" value="1"/>
</dbReference>
<dbReference type="Gene3D" id="3.10.620.30">
    <property type="match status" value="1"/>
</dbReference>
<sequence>MRKYGKWAAAVCMTVVLAAAGCQPKEEGKSAIADLISGEPEHGGEIPEETEEIRAGYYYNQLAEEEKGIYRQLLQGIQEFQGEVEVASGDKDIIDRAYSALLCDRMELFWVKNASTYYTTLYDDYAVFEPNYERNREEAGEIQTQIEGKTDAVAEEIAAGGGSSYDMVKAVYEYIINTTQYLDSQDDQNIVSVFQNNQSVCAGYAASVKYLLDKIGIPCIYVQGTSLETNIGHAWNIVEIDGEYYYVDATYGDPDSASSQAEGDTQGILNGIILYDYLCPVPREYESICSPDGDFQLPVCESGAYNYYEMAGDYFTSYDPGQIYEYCAGKIDEGASDMMMKFADQESYEAAAGDLFTEESLDKLSQYYMKVRGIEHVEFRYGNVDGLHLIRFIFVES</sequence>
<dbReference type="InterPro" id="IPR002931">
    <property type="entry name" value="Transglutaminase-like"/>
</dbReference>
<dbReference type="PROSITE" id="PS51257">
    <property type="entry name" value="PROKAR_LIPOPROTEIN"/>
    <property type="match status" value="1"/>
</dbReference>